<sequence>MAHAYTPGLRVAARTRITKTRRLPLKGQVVVQKGAVVSAETVVARTELPGNVRAEKAASILGVHQQDLETYMLKKVGDPVQKGEVIAMAKSFFGLFKSVVKSPVDGSLEVVSSVTGQVILREPPIPVEVNAYIDGTVTEVIPEEGVVVEAVGAFVQGIFGVGGESAGVLEPVVQSPDQELSPDLLKPEHKDRIVIGGSRVHRAAVDRARELGIRGIVVAGIDDADLREILGYDLGVAITGHESLGLTVVVTEGFGRMTMAARTFDLLTRFAGKKASINGATQIRAGVMRPEVIVPTETAPSAVEEKDRTAG</sequence>
<name>A0A956LXU9_UNCEI</name>
<accession>A0A956LXU9</accession>
<reference evidence="1" key="1">
    <citation type="submission" date="2020-04" db="EMBL/GenBank/DDBJ databases">
        <authorList>
            <person name="Zhang T."/>
        </authorList>
    </citation>
    <scope>NUCLEOTIDE SEQUENCE</scope>
    <source>
        <strain evidence="1">HKST-UBA01</strain>
    </source>
</reference>
<comment type="caution">
    <text evidence="1">The sequence shown here is derived from an EMBL/GenBank/DDBJ whole genome shotgun (WGS) entry which is preliminary data.</text>
</comment>
<gene>
    <name evidence="1" type="ORF">KC729_08970</name>
</gene>
<evidence type="ECO:0000313" key="2">
    <source>
        <dbReference type="Proteomes" id="UP000697710"/>
    </source>
</evidence>
<proteinExistence type="predicted"/>
<dbReference type="Proteomes" id="UP000697710">
    <property type="component" value="Unassembled WGS sequence"/>
</dbReference>
<evidence type="ECO:0000313" key="1">
    <source>
        <dbReference type="EMBL" id="MCA9727800.1"/>
    </source>
</evidence>
<dbReference type="EMBL" id="JAGQHR010000238">
    <property type="protein sequence ID" value="MCA9727800.1"/>
    <property type="molecule type" value="Genomic_DNA"/>
</dbReference>
<dbReference type="AlphaFoldDB" id="A0A956LXU9"/>
<reference evidence="1" key="2">
    <citation type="journal article" date="2021" name="Microbiome">
        <title>Successional dynamics and alternative stable states in a saline activated sludge microbial community over 9 years.</title>
        <authorList>
            <person name="Wang Y."/>
            <person name="Ye J."/>
            <person name="Ju F."/>
            <person name="Liu L."/>
            <person name="Boyd J.A."/>
            <person name="Deng Y."/>
            <person name="Parks D.H."/>
            <person name="Jiang X."/>
            <person name="Yin X."/>
            <person name="Woodcroft B.J."/>
            <person name="Tyson G.W."/>
            <person name="Hugenholtz P."/>
            <person name="Polz M.F."/>
            <person name="Zhang T."/>
        </authorList>
    </citation>
    <scope>NUCLEOTIDE SEQUENCE</scope>
    <source>
        <strain evidence="1">HKST-UBA01</strain>
    </source>
</reference>
<protein>
    <submittedName>
        <fullName evidence="1">Uncharacterized protein</fullName>
    </submittedName>
</protein>
<organism evidence="1 2">
    <name type="scientific">Eiseniibacteriota bacterium</name>
    <dbReference type="NCBI Taxonomy" id="2212470"/>
    <lineage>
        <taxon>Bacteria</taxon>
        <taxon>Candidatus Eiseniibacteriota</taxon>
    </lineage>
</organism>